<sequence>MLKESICERERSQLEKMNKFQLTYQFKKVGYSIAIGTFIAMIARKYLEDSEWLRPILHGILLIGLLLISVSKEKLEDEFIVSLRSQSYRLAFIMAIVYSLAQPLVNFGVAFLFNQNEEAKSFDYFQVLFFMLIVQLLFFWKLKRMNK</sequence>
<evidence type="ECO:0000313" key="3">
    <source>
        <dbReference type="Proteomes" id="UP000239068"/>
    </source>
</evidence>
<keyword evidence="1" id="KW-0472">Membrane</keyword>
<protein>
    <submittedName>
        <fullName evidence="2">Uncharacterized protein</fullName>
    </submittedName>
</protein>
<dbReference type="Proteomes" id="UP000239068">
    <property type="component" value="Unassembled WGS sequence"/>
</dbReference>
<feature type="transmembrane region" description="Helical" evidence="1">
    <location>
        <begin position="124"/>
        <end position="142"/>
    </location>
</feature>
<dbReference type="OrthoDB" id="1445931at2"/>
<feature type="transmembrane region" description="Helical" evidence="1">
    <location>
        <begin position="90"/>
        <end position="112"/>
    </location>
</feature>
<dbReference type="RefSeq" id="WP_105020525.1">
    <property type="nucleotide sequence ID" value="NZ_MSCM01000001.1"/>
</dbReference>
<keyword evidence="3" id="KW-1185">Reference proteome</keyword>
<accession>A0A2S7WWG8</accession>
<evidence type="ECO:0000256" key="1">
    <source>
        <dbReference type="SAM" id="Phobius"/>
    </source>
</evidence>
<dbReference type="AlphaFoldDB" id="A0A2S7WWG8"/>
<proteinExistence type="predicted"/>
<keyword evidence="1" id="KW-0812">Transmembrane</keyword>
<feature type="transmembrane region" description="Helical" evidence="1">
    <location>
        <begin position="52"/>
        <end position="70"/>
    </location>
</feature>
<organism evidence="2 3">
    <name type="scientific">Polaribacter glomeratus</name>
    <dbReference type="NCBI Taxonomy" id="102"/>
    <lineage>
        <taxon>Bacteria</taxon>
        <taxon>Pseudomonadati</taxon>
        <taxon>Bacteroidota</taxon>
        <taxon>Flavobacteriia</taxon>
        <taxon>Flavobacteriales</taxon>
        <taxon>Flavobacteriaceae</taxon>
    </lineage>
</organism>
<keyword evidence="1" id="KW-1133">Transmembrane helix</keyword>
<dbReference type="EMBL" id="MSCM01000001">
    <property type="protein sequence ID" value="PQJ81953.1"/>
    <property type="molecule type" value="Genomic_DNA"/>
</dbReference>
<comment type="caution">
    <text evidence="2">The sequence shown here is derived from an EMBL/GenBank/DDBJ whole genome shotgun (WGS) entry which is preliminary data.</text>
</comment>
<feature type="transmembrane region" description="Helical" evidence="1">
    <location>
        <begin position="29"/>
        <end position="46"/>
    </location>
</feature>
<evidence type="ECO:0000313" key="2">
    <source>
        <dbReference type="EMBL" id="PQJ81953.1"/>
    </source>
</evidence>
<name>A0A2S7WWG8_9FLAO</name>
<reference evidence="2 3" key="1">
    <citation type="submission" date="2016-12" db="EMBL/GenBank/DDBJ databases">
        <title>Trade-off between light-utilization and light-protection in marine flavobacteria.</title>
        <authorList>
            <person name="Kumagai Y."/>
            <person name="Yoshizawa S."/>
            <person name="Kogure K."/>
            <person name="Iwasaki W."/>
        </authorList>
    </citation>
    <scope>NUCLEOTIDE SEQUENCE [LARGE SCALE GENOMIC DNA]</scope>
    <source>
        <strain evidence="2 3">ATCC 43844</strain>
    </source>
</reference>
<gene>
    <name evidence="2" type="ORF">BTO16_04920</name>
</gene>